<name>A0A0H5RTR0_9MYCO</name>
<evidence type="ECO:0000313" key="1">
    <source>
        <dbReference type="EMBL" id="CRZ16902.1"/>
    </source>
</evidence>
<proteinExistence type="predicted"/>
<dbReference type="AlphaFoldDB" id="A0A0H5RTR0"/>
<evidence type="ECO:0000313" key="2">
    <source>
        <dbReference type="Proteomes" id="UP000199147"/>
    </source>
</evidence>
<dbReference type="STRING" id="146018.BN2156_03780"/>
<dbReference type="EMBL" id="CWKH01000002">
    <property type="protein sequence ID" value="CRZ16902.1"/>
    <property type="molecule type" value="Genomic_DNA"/>
</dbReference>
<gene>
    <name evidence="1" type="ORF">BN2156_03780</name>
</gene>
<accession>A0A0H5RTR0</accession>
<dbReference type="RefSeq" id="WP_090516498.1">
    <property type="nucleotide sequence ID" value="NZ_CWKH01000002.1"/>
</dbReference>
<keyword evidence="2" id="KW-1185">Reference proteome</keyword>
<reference evidence="2" key="1">
    <citation type="submission" date="2015-07" db="EMBL/GenBank/DDBJ databases">
        <authorList>
            <person name="Urmite Genomes"/>
        </authorList>
    </citation>
    <scope>NUCLEOTIDE SEQUENCE [LARGE SCALE GENOMIC DNA]</scope>
    <source>
        <strain evidence="2">type strain: ATCC 49404</strain>
    </source>
</reference>
<sequence length="163" mass="18404">MNTVLYFSVNGAIYETQAYTTADIDQLVHDHGLHCLTSADRQFDFWFSPSTHSCQRQVNRKATELLLATTAFTPKTVPLLRGCVVVATHDADGELDGLSWRQLDLLTHRDRSLTKQQKRALSRHINRVEGRRTEPLTPVAGCDGPHHVALSRARATSRRTWAR</sequence>
<organism evidence="1 2">
    <name type="scientific">Mycolicibacterium neworleansense</name>
    <dbReference type="NCBI Taxonomy" id="146018"/>
    <lineage>
        <taxon>Bacteria</taxon>
        <taxon>Bacillati</taxon>
        <taxon>Actinomycetota</taxon>
        <taxon>Actinomycetes</taxon>
        <taxon>Mycobacteriales</taxon>
        <taxon>Mycobacteriaceae</taxon>
        <taxon>Mycolicibacterium</taxon>
    </lineage>
</organism>
<protein>
    <submittedName>
        <fullName evidence="1">Uncharacterized protein</fullName>
    </submittedName>
</protein>
<dbReference type="OrthoDB" id="4625161at2"/>
<dbReference type="Proteomes" id="UP000199147">
    <property type="component" value="Unassembled WGS sequence"/>
</dbReference>